<organism evidence="2">
    <name type="scientific">Clastoptera arizonana</name>
    <name type="common">Arizona spittle bug</name>
    <dbReference type="NCBI Taxonomy" id="38151"/>
    <lineage>
        <taxon>Eukaryota</taxon>
        <taxon>Metazoa</taxon>
        <taxon>Ecdysozoa</taxon>
        <taxon>Arthropoda</taxon>
        <taxon>Hexapoda</taxon>
        <taxon>Insecta</taxon>
        <taxon>Pterygota</taxon>
        <taxon>Neoptera</taxon>
        <taxon>Paraneoptera</taxon>
        <taxon>Hemiptera</taxon>
        <taxon>Auchenorrhyncha</taxon>
        <taxon>Cercopoidea</taxon>
        <taxon>Clastopteridae</taxon>
        <taxon>Clastoptera</taxon>
    </lineage>
</organism>
<reference evidence="2" key="1">
    <citation type="submission" date="2015-12" db="EMBL/GenBank/DDBJ databases">
        <title>De novo transcriptome assembly of four potential Pierce s Disease insect vectors from Arizona vineyards.</title>
        <authorList>
            <person name="Tassone E.E."/>
        </authorList>
    </citation>
    <scope>NUCLEOTIDE SEQUENCE</scope>
</reference>
<name>A0A1B6CQ02_9HEMI</name>
<dbReference type="AlphaFoldDB" id="A0A1B6CQ02"/>
<feature type="region of interest" description="Disordered" evidence="1">
    <location>
        <begin position="84"/>
        <end position="107"/>
    </location>
</feature>
<accession>A0A1B6CQ02</accession>
<evidence type="ECO:0000313" key="2">
    <source>
        <dbReference type="EMBL" id="JAS15587.1"/>
    </source>
</evidence>
<evidence type="ECO:0000256" key="1">
    <source>
        <dbReference type="SAM" id="MobiDB-lite"/>
    </source>
</evidence>
<gene>
    <name evidence="2" type="ORF">g.34384</name>
</gene>
<proteinExistence type="predicted"/>
<dbReference type="EMBL" id="GEDC01021711">
    <property type="protein sequence ID" value="JAS15587.1"/>
    <property type="molecule type" value="Transcribed_RNA"/>
</dbReference>
<protein>
    <submittedName>
        <fullName evidence="2">Uncharacterized protein</fullName>
    </submittedName>
</protein>
<sequence>MESRYSFTKSDGLTIGTNSQEIDYSNIVLKQEEVDIEPDDYFEDHRSFVNNTSDFVKVENGSLDLMPTPRERLLSPTTSLIEISDDEEEEEVENRDNYDHNIQVSKL</sequence>
<feature type="compositionally biased region" description="Acidic residues" evidence="1">
    <location>
        <begin position="84"/>
        <end position="93"/>
    </location>
</feature>